<feature type="region of interest" description="Disordered" evidence="1">
    <location>
        <begin position="87"/>
        <end position="115"/>
    </location>
</feature>
<feature type="compositionally biased region" description="Basic and acidic residues" evidence="1">
    <location>
        <begin position="312"/>
        <end position="335"/>
    </location>
</feature>
<feature type="compositionally biased region" description="Low complexity" evidence="1">
    <location>
        <begin position="22"/>
        <end position="38"/>
    </location>
</feature>
<sequence>MATNIPDPSTYISIQPPGHAYGTSGSSSSRAVSRGRTSIGSHTPRDRYSFSTDRRGRVDRKSSQARDEHAKELTRQLEELRKMLAEADKARISPRPSQPVSRPRAVPNSVPKSQNNTTNMKSAFCPCIVQGYTAQRLNRLEHGKAALGLDAEECSSSYWLCFSSVPLCLYSLPIYSHRKKIAARYGLRVTADDWLGICVEPCCAIHDNDEYIILREAKKLRESKAEAASGRPGEYVPHPPMAVPATTRGGSVFASTAGTRRSSNDADAHPYMSQAVLLSEMMPRVPEEERVIPQPNGSSELPSAAWNVPSSHESEAPRKTNEEAEVGRRQSHDGIGESGIVKTALPDKKEVQSPPVASRDTIQSTHQVVDAGAGPHGKQQQPLDDDAGSSIPGRAYTI</sequence>
<dbReference type="GeneID" id="39578283"/>
<reference evidence="2 3" key="1">
    <citation type="journal article" date="2018" name="Mol. Ecol.">
        <title>The obligate alkalophilic soda-lake fungus Sodiomyces alkalinus has shifted to a protein diet.</title>
        <authorList>
            <person name="Grum-Grzhimaylo A.A."/>
            <person name="Falkoski D.L."/>
            <person name="van den Heuvel J."/>
            <person name="Valero-Jimenez C.A."/>
            <person name="Min B."/>
            <person name="Choi I.G."/>
            <person name="Lipzen A."/>
            <person name="Daum C.G."/>
            <person name="Aanen D.K."/>
            <person name="Tsang A."/>
            <person name="Henrissat B."/>
            <person name="Bilanenko E.N."/>
            <person name="de Vries R.P."/>
            <person name="van Kan J.A.L."/>
            <person name="Grigoriev I.V."/>
            <person name="Debets A.J.M."/>
        </authorList>
    </citation>
    <scope>NUCLEOTIDE SEQUENCE [LARGE SCALE GENOMIC DNA]</scope>
    <source>
        <strain evidence="2 3">F11</strain>
    </source>
</reference>
<feature type="compositionally biased region" description="Low complexity" evidence="1">
    <location>
        <begin position="93"/>
        <end position="107"/>
    </location>
</feature>
<organism evidence="2 3">
    <name type="scientific">Sodiomyces alkalinus (strain CBS 110278 / VKM F-3762 / F11)</name>
    <name type="common">Alkaliphilic filamentous fungus</name>
    <dbReference type="NCBI Taxonomy" id="1314773"/>
    <lineage>
        <taxon>Eukaryota</taxon>
        <taxon>Fungi</taxon>
        <taxon>Dikarya</taxon>
        <taxon>Ascomycota</taxon>
        <taxon>Pezizomycotina</taxon>
        <taxon>Sordariomycetes</taxon>
        <taxon>Hypocreomycetidae</taxon>
        <taxon>Glomerellales</taxon>
        <taxon>Plectosphaerellaceae</taxon>
        <taxon>Sodiomyces</taxon>
    </lineage>
</organism>
<dbReference type="Proteomes" id="UP000272025">
    <property type="component" value="Unassembled WGS sequence"/>
</dbReference>
<name>A0A3N2PWV9_SODAK</name>
<dbReference type="RefSeq" id="XP_028466794.1">
    <property type="nucleotide sequence ID" value="XM_028609805.1"/>
</dbReference>
<keyword evidence="3" id="KW-1185">Reference proteome</keyword>
<accession>A0A3N2PWV9</accession>
<gene>
    <name evidence="2" type="ORF">SODALDRAFT_323472</name>
</gene>
<evidence type="ECO:0000313" key="3">
    <source>
        <dbReference type="Proteomes" id="UP000272025"/>
    </source>
</evidence>
<dbReference type="EMBL" id="ML119054">
    <property type="protein sequence ID" value="ROT38988.1"/>
    <property type="molecule type" value="Genomic_DNA"/>
</dbReference>
<dbReference type="AlphaFoldDB" id="A0A3N2PWV9"/>
<evidence type="ECO:0000313" key="2">
    <source>
        <dbReference type="EMBL" id="ROT38988.1"/>
    </source>
</evidence>
<feature type="compositionally biased region" description="Basic and acidic residues" evidence="1">
    <location>
        <begin position="43"/>
        <end position="71"/>
    </location>
</feature>
<proteinExistence type="predicted"/>
<feature type="region of interest" description="Disordered" evidence="1">
    <location>
        <begin position="1"/>
        <end position="71"/>
    </location>
</feature>
<protein>
    <submittedName>
        <fullName evidence="2">Uncharacterized protein</fullName>
    </submittedName>
</protein>
<feature type="region of interest" description="Disordered" evidence="1">
    <location>
        <begin position="289"/>
        <end position="398"/>
    </location>
</feature>
<evidence type="ECO:0000256" key="1">
    <source>
        <dbReference type="SAM" id="MobiDB-lite"/>
    </source>
</evidence>
<feature type="compositionally biased region" description="Polar residues" evidence="1">
    <location>
        <begin position="1"/>
        <end position="13"/>
    </location>
</feature>